<dbReference type="Proteomes" id="UP001162164">
    <property type="component" value="Unassembled WGS sequence"/>
</dbReference>
<protein>
    <recommendedName>
        <fullName evidence="10">Odorant receptor</fullName>
    </recommendedName>
</protein>
<evidence type="ECO:0000256" key="10">
    <source>
        <dbReference type="RuleBase" id="RU351113"/>
    </source>
</evidence>
<comment type="similarity">
    <text evidence="10">Belongs to the insect chemoreceptor superfamily. Heteromeric odorant receptor channel (TC 1.A.69) family.</text>
</comment>
<keyword evidence="5 10" id="KW-0552">Olfaction</keyword>
<keyword evidence="4 10" id="KW-0812">Transmembrane</keyword>
<evidence type="ECO:0000256" key="6">
    <source>
        <dbReference type="ARBA" id="ARBA00022989"/>
    </source>
</evidence>
<evidence type="ECO:0000256" key="7">
    <source>
        <dbReference type="ARBA" id="ARBA00023136"/>
    </source>
</evidence>
<feature type="transmembrane region" description="Helical" evidence="10">
    <location>
        <begin position="380"/>
        <end position="400"/>
    </location>
</feature>
<dbReference type="PANTHER" id="PTHR21137:SF35">
    <property type="entry name" value="ODORANT RECEPTOR 19A-RELATED"/>
    <property type="match status" value="1"/>
</dbReference>
<sequence length="420" mass="48277">MSPEYAEDFFVVNRWIIRCAGLWSPETKNGTIQNMYKIYAILIVAFVNVFFTATEFVSLYYTYGNEYDLIKNISFALTHLMGAIKVVFFYTSGDRLKDIMAVLESSRFHYESCKQSGFNAAFISEAYKKRGIRYSLLFFLLAHATLTSSYLPPTITAISIMSGTKKELPSRLPYYSWMPFKFDTPGYYLLALGYQAIPMFSYAYSIVGMDTLFMNIMNCIGFNLTVIQGAFLTIRERCMEKVKGPFLTSDGLYNSEEMQRHLNKEMKKICRHLQTIYKVCENLENVHKYLTLAQVVATLFILCSCLYLVSTTPVNSKQFYAEIVYMVAMGFQLILYCWFGNEVKLKAEKLPFYIWQSDWITASNDFKKSMILTMARTKRPLFLTAGNFAPLTLSTFVAIIKGSYSFFAVIKNTKGAVTEY</sequence>
<organism evidence="11 12">
    <name type="scientific">Molorchus minor</name>
    <dbReference type="NCBI Taxonomy" id="1323400"/>
    <lineage>
        <taxon>Eukaryota</taxon>
        <taxon>Metazoa</taxon>
        <taxon>Ecdysozoa</taxon>
        <taxon>Arthropoda</taxon>
        <taxon>Hexapoda</taxon>
        <taxon>Insecta</taxon>
        <taxon>Pterygota</taxon>
        <taxon>Neoptera</taxon>
        <taxon>Endopterygota</taxon>
        <taxon>Coleoptera</taxon>
        <taxon>Polyphaga</taxon>
        <taxon>Cucujiformia</taxon>
        <taxon>Chrysomeloidea</taxon>
        <taxon>Cerambycidae</taxon>
        <taxon>Lamiinae</taxon>
        <taxon>Monochamini</taxon>
        <taxon>Molorchus</taxon>
    </lineage>
</organism>
<name>A0ABQ9JL49_9CUCU</name>
<feature type="transmembrane region" description="Helical" evidence="10">
    <location>
        <begin position="136"/>
        <end position="161"/>
    </location>
</feature>
<feature type="transmembrane region" description="Helical" evidence="10">
    <location>
        <begin position="289"/>
        <end position="309"/>
    </location>
</feature>
<proteinExistence type="inferred from homology"/>
<comment type="subcellular location">
    <subcellularLocation>
        <location evidence="1 10">Cell membrane</location>
        <topology evidence="1 10">Multi-pass membrane protein</topology>
    </subcellularLocation>
</comment>
<keyword evidence="3 10" id="KW-0716">Sensory transduction</keyword>
<evidence type="ECO:0000313" key="11">
    <source>
        <dbReference type="EMBL" id="KAJ8978674.1"/>
    </source>
</evidence>
<keyword evidence="6 10" id="KW-1133">Transmembrane helix</keyword>
<dbReference type="Pfam" id="PF02949">
    <property type="entry name" value="7tm_6"/>
    <property type="match status" value="1"/>
</dbReference>
<evidence type="ECO:0000256" key="1">
    <source>
        <dbReference type="ARBA" id="ARBA00004651"/>
    </source>
</evidence>
<evidence type="ECO:0000256" key="8">
    <source>
        <dbReference type="ARBA" id="ARBA00023170"/>
    </source>
</evidence>
<comment type="caution">
    <text evidence="11">The sequence shown here is derived from an EMBL/GenBank/DDBJ whole genome shotgun (WGS) entry which is preliminary data.</text>
</comment>
<keyword evidence="12" id="KW-1185">Reference proteome</keyword>
<feature type="transmembrane region" description="Helical" evidence="10">
    <location>
        <begin position="321"/>
        <end position="339"/>
    </location>
</feature>
<evidence type="ECO:0000256" key="4">
    <source>
        <dbReference type="ARBA" id="ARBA00022692"/>
    </source>
</evidence>
<keyword evidence="9 10" id="KW-0807">Transducer</keyword>
<feature type="transmembrane region" description="Helical" evidence="10">
    <location>
        <begin position="69"/>
        <end position="90"/>
    </location>
</feature>
<evidence type="ECO:0000256" key="5">
    <source>
        <dbReference type="ARBA" id="ARBA00022725"/>
    </source>
</evidence>
<keyword evidence="2" id="KW-1003">Cell membrane</keyword>
<gene>
    <name evidence="11" type="ORF">NQ317_019110</name>
</gene>
<dbReference type="InterPro" id="IPR004117">
    <property type="entry name" value="7tm6_olfct_rcpt"/>
</dbReference>
<feature type="transmembrane region" description="Helical" evidence="10">
    <location>
        <begin position="187"/>
        <end position="207"/>
    </location>
</feature>
<accession>A0ABQ9JL49</accession>
<evidence type="ECO:0000256" key="3">
    <source>
        <dbReference type="ARBA" id="ARBA00022606"/>
    </source>
</evidence>
<keyword evidence="8 10" id="KW-0675">Receptor</keyword>
<keyword evidence="7 10" id="KW-0472">Membrane</keyword>
<feature type="transmembrane region" description="Helical" evidence="10">
    <location>
        <begin position="38"/>
        <end position="63"/>
    </location>
</feature>
<dbReference type="EMBL" id="JAPWTJ010000412">
    <property type="protein sequence ID" value="KAJ8978674.1"/>
    <property type="molecule type" value="Genomic_DNA"/>
</dbReference>
<evidence type="ECO:0000313" key="12">
    <source>
        <dbReference type="Proteomes" id="UP001162164"/>
    </source>
</evidence>
<dbReference type="PANTHER" id="PTHR21137">
    <property type="entry name" value="ODORANT RECEPTOR"/>
    <property type="match status" value="1"/>
</dbReference>
<evidence type="ECO:0000256" key="9">
    <source>
        <dbReference type="ARBA" id="ARBA00023224"/>
    </source>
</evidence>
<reference evidence="11" key="1">
    <citation type="journal article" date="2023" name="Insect Mol. Biol.">
        <title>Genome sequencing provides insights into the evolution of gene families encoding plant cell wall-degrading enzymes in longhorned beetles.</title>
        <authorList>
            <person name="Shin N.R."/>
            <person name="Okamura Y."/>
            <person name="Kirsch R."/>
            <person name="Pauchet Y."/>
        </authorList>
    </citation>
    <scope>NUCLEOTIDE SEQUENCE</scope>
    <source>
        <strain evidence="11">MMC_N1</strain>
    </source>
</reference>
<evidence type="ECO:0000256" key="2">
    <source>
        <dbReference type="ARBA" id="ARBA00022475"/>
    </source>
</evidence>